<name>A0AAW3MCG8_9BACL</name>
<dbReference type="GeneID" id="90838029"/>
<keyword evidence="5 13" id="KW-0479">Metal-binding</keyword>
<dbReference type="GO" id="GO:0046872">
    <property type="term" value="F:metal ion binding"/>
    <property type="evidence" value="ECO:0007669"/>
    <property type="project" value="UniProtKB-KW"/>
</dbReference>
<evidence type="ECO:0000256" key="10">
    <source>
        <dbReference type="ARBA" id="ARBA00035861"/>
    </source>
</evidence>
<feature type="binding site" evidence="13">
    <location>
        <position position="38"/>
    </location>
    <ligand>
        <name>Mg(2+)</name>
        <dbReference type="ChEBI" id="CHEBI:18420"/>
    </ligand>
</feature>
<feature type="binding site" evidence="12">
    <location>
        <begin position="35"/>
        <end position="38"/>
    </location>
    <ligand>
        <name>8-oxo-dGTP</name>
        <dbReference type="ChEBI" id="CHEBI:77896"/>
    </ligand>
</feature>
<dbReference type="Pfam" id="PF00293">
    <property type="entry name" value="NUDIX"/>
    <property type="match status" value="1"/>
</dbReference>
<dbReference type="PROSITE" id="PS51462">
    <property type="entry name" value="NUDIX"/>
    <property type="match status" value="1"/>
</dbReference>
<dbReference type="GO" id="GO:0008413">
    <property type="term" value="F:8-oxo-7,8-dihydroguanosine triphosphate pyrophosphatase activity"/>
    <property type="evidence" value="ECO:0007669"/>
    <property type="project" value="InterPro"/>
</dbReference>
<reference evidence="16 18" key="2">
    <citation type="submission" date="2023-12" db="EMBL/GenBank/DDBJ databases">
        <authorList>
            <person name="Easwaran N."/>
            <person name="Lazarus H.P.S."/>
        </authorList>
    </citation>
    <scope>NUCLEOTIDE SEQUENCE [LARGE SCALE GENOMIC DNA]</scope>
    <source>
        <strain evidence="16 18">VIT-2023</strain>
    </source>
</reference>
<dbReference type="GO" id="GO:0006260">
    <property type="term" value="P:DNA replication"/>
    <property type="evidence" value="ECO:0007669"/>
    <property type="project" value="UniProtKB-KW"/>
</dbReference>
<evidence type="ECO:0000256" key="7">
    <source>
        <dbReference type="ARBA" id="ARBA00022801"/>
    </source>
</evidence>
<evidence type="ECO:0000313" key="17">
    <source>
        <dbReference type="Proteomes" id="UP000072605"/>
    </source>
</evidence>
<dbReference type="CDD" id="cd03425">
    <property type="entry name" value="NUDIX_MutT_NudA_like"/>
    <property type="match status" value="1"/>
</dbReference>
<keyword evidence="4" id="KW-0235">DNA replication</keyword>
<organism evidence="15 17">
    <name type="scientific">Exiguobacterium indicum</name>
    <dbReference type="NCBI Taxonomy" id="296995"/>
    <lineage>
        <taxon>Bacteria</taxon>
        <taxon>Bacillati</taxon>
        <taxon>Bacillota</taxon>
        <taxon>Bacilli</taxon>
        <taxon>Bacillales</taxon>
        <taxon>Bacillales Family XII. Incertae Sedis</taxon>
        <taxon>Exiguobacterium</taxon>
    </lineage>
</organism>
<dbReference type="SUPFAM" id="SSF55811">
    <property type="entry name" value="Nudix"/>
    <property type="match status" value="1"/>
</dbReference>
<comment type="caution">
    <text evidence="15">The sequence shown here is derived from an EMBL/GenBank/DDBJ whole genome shotgun (WGS) entry which is preliminary data.</text>
</comment>
<dbReference type="GO" id="GO:0044715">
    <property type="term" value="F:8-oxo-dGDP phosphatase activity"/>
    <property type="evidence" value="ECO:0007669"/>
    <property type="project" value="TreeGrafter"/>
</dbReference>
<dbReference type="Proteomes" id="UP000072605">
    <property type="component" value="Unassembled WGS sequence"/>
</dbReference>
<dbReference type="InterPro" id="IPR015797">
    <property type="entry name" value="NUDIX_hydrolase-like_dom_sf"/>
</dbReference>
<evidence type="ECO:0000256" key="3">
    <source>
        <dbReference type="ARBA" id="ARBA00022457"/>
    </source>
</evidence>
<comment type="similarity">
    <text evidence="2">Belongs to the Nudix hydrolase family.</text>
</comment>
<accession>A0AAW3MCG8</accession>
<reference evidence="15 17" key="1">
    <citation type="journal article" date="2016" name="Front. Microbiol.">
        <title>Genomic Resource of Rice Seed Associated Bacteria.</title>
        <authorList>
            <person name="Midha S."/>
            <person name="Bansal K."/>
            <person name="Sharma S."/>
            <person name="Kumar N."/>
            <person name="Patil P.P."/>
            <person name="Chaudhry V."/>
            <person name="Patil P.B."/>
        </authorList>
    </citation>
    <scope>NUCLEOTIDE SEQUENCE [LARGE SCALE GENOMIC DNA]</scope>
    <source>
        <strain evidence="15 17">RSA11</strain>
    </source>
</reference>
<sequence length="134" mass="15261">MKKHIQVVGAVIRNDHNEILCALRSSQMSLPNLWEFPGGKIELHETPSQSLVREINEELKCNIKVKQPIEKTTYEYDAIIVTLHTFEAEIVTGEPIAVEHAELRWVSVSDLDQLEWAPADIPAVEYIKKEFATP</sequence>
<evidence type="ECO:0000313" key="18">
    <source>
        <dbReference type="Proteomes" id="UP001387110"/>
    </source>
</evidence>
<evidence type="ECO:0000259" key="14">
    <source>
        <dbReference type="PROSITE" id="PS51462"/>
    </source>
</evidence>
<dbReference type="PANTHER" id="PTHR47707:SF1">
    <property type="entry name" value="NUDIX HYDROLASE FAMILY PROTEIN"/>
    <property type="match status" value="1"/>
</dbReference>
<dbReference type="RefSeq" id="WP_023469769.1">
    <property type="nucleotide sequence ID" value="NZ_JAWVNY010000003.1"/>
</dbReference>
<evidence type="ECO:0000256" key="1">
    <source>
        <dbReference type="ARBA" id="ARBA00001946"/>
    </source>
</evidence>
<dbReference type="Proteomes" id="UP001387110">
    <property type="component" value="Unassembled WGS sequence"/>
</dbReference>
<feature type="binding site" evidence="12">
    <location>
        <position position="24"/>
    </location>
    <ligand>
        <name>8-oxo-dGTP</name>
        <dbReference type="ChEBI" id="CHEBI:77896"/>
    </ligand>
</feature>
<protein>
    <recommendedName>
        <fullName evidence="11">8-oxo-dGTP diphosphatase</fullName>
        <ecNumber evidence="11">3.6.1.55</ecNumber>
    </recommendedName>
</protein>
<keyword evidence="7" id="KW-0378">Hydrolase</keyword>
<dbReference type="AlphaFoldDB" id="A0AAW3MCG8"/>
<dbReference type="GO" id="GO:0044716">
    <property type="term" value="F:8-oxo-GDP phosphatase activity"/>
    <property type="evidence" value="ECO:0007669"/>
    <property type="project" value="TreeGrafter"/>
</dbReference>
<dbReference type="InterPro" id="IPR003561">
    <property type="entry name" value="Mutator_MutT"/>
</dbReference>
<keyword evidence="3" id="KW-0515">Mutator protein</keyword>
<evidence type="ECO:0000256" key="8">
    <source>
        <dbReference type="ARBA" id="ARBA00022842"/>
    </source>
</evidence>
<dbReference type="GO" id="GO:0035539">
    <property type="term" value="F:8-oxo-7,8-dihydrodeoxyguanosine triphosphate pyrophosphatase activity"/>
    <property type="evidence" value="ECO:0007669"/>
    <property type="project" value="UniProtKB-EC"/>
</dbReference>
<dbReference type="InterPro" id="IPR000086">
    <property type="entry name" value="NUDIX_hydrolase_dom"/>
</dbReference>
<dbReference type="InterPro" id="IPR047127">
    <property type="entry name" value="MutT-like"/>
</dbReference>
<dbReference type="EC" id="3.6.1.55" evidence="11"/>
<evidence type="ECO:0000256" key="5">
    <source>
        <dbReference type="ARBA" id="ARBA00022723"/>
    </source>
</evidence>
<keyword evidence="6" id="KW-0227">DNA damage</keyword>
<evidence type="ECO:0000256" key="6">
    <source>
        <dbReference type="ARBA" id="ARBA00022763"/>
    </source>
</evidence>
<evidence type="ECO:0000256" key="12">
    <source>
        <dbReference type="PIRSR" id="PIRSR603561-1"/>
    </source>
</evidence>
<dbReference type="EMBL" id="JBAWKY010000004">
    <property type="protein sequence ID" value="MEI4463407.1"/>
    <property type="molecule type" value="Genomic_DNA"/>
</dbReference>
<comment type="cofactor">
    <cofactor evidence="1 13">
        <name>Mg(2+)</name>
        <dbReference type="ChEBI" id="CHEBI:18420"/>
    </cofactor>
</comment>
<evidence type="ECO:0000313" key="16">
    <source>
        <dbReference type="EMBL" id="MEI4463407.1"/>
    </source>
</evidence>
<dbReference type="PANTHER" id="PTHR47707">
    <property type="entry name" value="8-OXO-DGTP DIPHOSPHATASE"/>
    <property type="match status" value="1"/>
</dbReference>
<comment type="catalytic activity">
    <reaction evidence="10">
        <text>8-oxo-dGTP + H2O = 8-oxo-dGMP + diphosphate + H(+)</text>
        <dbReference type="Rhea" id="RHEA:31575"/>
        <dbReference type="ChEBI" id="CHEBI:15377"/>
        <dbReference type="ChEBI" id="CHEBI:15378"/>
        <dbReference type="ChEBI" id="CHEBI:33019"/>
        <dbReference type="ChEBI" id="CHEBI:63224"/>
        <dbReference type="ChEBI" id="CHEBI:77896"/>
        <dbReference type="EC" id="3.6.1.55"/>
    </reaction>
</comment>
<evidence type="ECO:0000256" key="2">
    <source>
        <dbReference type="ARBA" id="ARBA00005582"/>
    </source>
</evidence>
<feature type="domain" description="Nudix hydrolase" evidence="14">
    <location>
        <begin position="3"/>
        <end position="128"/>
    </location>
</feature>
<evidence type="ECO:0000256" key="4">
    <source>
        <dbReference type="ARBA" id="ARBA00022705"/>
    </source>
</evidence>
<evidence type="ECO:0000256" key="11">
    <source>
        <dbReference type="ARBA" id="ARBA00038905"/>
    </source>
</evidence>
<proteinExistence type="inferred from homology"/>
<dbReference type="EMBL" id="LDQV01000021">
    <property type="protein sequence ID" value="KTR26693.1"/>
    <property type="molecule type" value="Genomic_DNA"/>
</dbReference>
<keyword evidence="9" id="KW-0234">DNA repair</keyword>
<evidence type="ECO:0000313" key="15">
    <source>
        <dbReference type="EMBL" id="KTR26693.1"/>
    </source>
</evidence>
<keyword evidence="18" id="KW-1185">Reference proteome</keyword>
<dbReference type="GO" id="GO:0006281">
    <property type="term" value="P:DNA repair"/>
    <property type="evidence" value="ECO:0007669"/>
    <property type="project" value="UniProtKB-KW"/>
</dbReference>
<feature type="binding site" evidence="13">
    <location>
        <position position="58"/>
    </location>
    <ligand>
        <name>Mg(2+)</name>
        <dbReference type="ChEBI" id="CHEBI:18420"/>
    </ligand>
</feature>
<dbReference type="NCBIfam" id="TIGR00586">
    <property type="entry name" value="mutt"/>
    <property type="match status" value="1"/>
</dbReference>
<evidence type="ECO:0000256" key="9">
    <source>
        <dbReference type="ARBA" id="ARBA00023204"/>
    </source>
</evidence>
<gene>
    <name evidence="16" type="primary">mutT</name>
    <name evidence="15" type="ORF">RSA11_08930</name>
    <name evidence="16" type="ORF">SZL87_13355</name>
</gene>
<dbReference type="Gene3D" id="3.90.79.10">
    <property type="entry name" value="Nucleoside Triphosphate Pyrophosphohydrolase"/>
    <property type="match status" value="1"/>
</dbReference>
<evidence type="ECO:0000256" key="13">
    <source>
        <dbReference type="PIRSR" id="PIRSR603561-2"/>
    </source>
</evidence>
<keyword evidence="8 13" id="KW-0460">Magnesium</keyword>